<proteinExistence type="inferred from homology"/>
<dbReference type="Proteomes" id="UP000509222">
    <property type="component" value="Chromosome"/>
</dbReference>
<dbReference type="GO" id="GO:0004725">
    <property type="term" value="F:protein tyrosine phosphatase activity"/>
    <property type="evidence" value="ECO:0007669"/>
    <property type="project" value="InterPro"/>
</dbReference>
<evidence type="ECO:0000256" key="1">
    <source>
        <dbReference type="ARBA" id="ARBA00011063"/>
    </source>
</evidence>
<sequence length="150" mass="16350">MKIFFVCTGNTCRSPMAEAILTAKELPGVEVRSAGIFAGEAPLSANAQTVLDGAGISFEHTSKQLLPNDMEWATLILTMTNSHKQLLLQHYPAFAGKLYTLKEFASGTASDVSDPYGGSLFTYQQTFNELKALIDRVVEKLTEEEAAEKN</sequence>
<feature type="active site" description="Proton donor" evidence="4">
    <location>
        <position position="114"/>
    </location>
</feature>
<organism evidence="6 7">
    <name type="scientific">Planococcus glaciei</name>
    <dbReference type="NCBI Taxonomy" id="459472"/>
    <lineage>
        <taxon>Bacteria</taxon>
        <taxon>Bacillati</taxon>
        <taxon>Bacillota</taxon>
        <taxon>Bacilli</taxon>
        <taxon>Bacillales</taxon>
        <taxon>Caryophanaceae</taxon>
        <taxon>Planococcus</taxon>
    </lineage>
</organism>
<dbReference type="RefSeq" id="WP_036809776.1">
    <property type="nucleotide sequence ID" value="NZ_CP051177.1"/>
</dbReference>
<reference evidence="6 7" key="1">
    <citation type="submission" date="2020-04" db="EMBL/GenBank/DDBJ databases">
        <authorList>
            <person name="Pajer P."/>
            <person name="Broz P."/>
        </authorList>
    </citation>
    <scope>NUCLEOTIDE SEQUENCE [LARGE SCALE GENOMIC DNA]</scope>
    <source>
        <strain evidence="7">NRL-ATB46093</strain>
    </source>
</reference>
<reference evidence="7" key="2">
    <citation type="submission" date="2020-06" db="EMBL/GenBank/DDBJ databases">
        <title>Isolation of Planomicrobium glaciei.</title>
        <authorList>
            <person name="Malisova L."/>
            <person name="Safrankova R."/>
            <person name="Jakubu V."/>
            <person name="Spanelova P."/>
        </authorList>
    </citation>
    <scope>NUCLEOTIDE SEQUENCE [LARGE SCALE GENOMIC DNA]</scope>
    <source>
        <strain evidence="7">NRL-ATB46093</strain>
    </source>
</reference>
<keyword evidence="2" id="KW-0378">Hydrolase</keyword>
<feature type="domain" description="Phosphotyrosine protein phosphatase I" evidence="5">
    <location>
        <begin position="1"/>
        <end position="140"/>
    </location>
</feature>
<dbReference type="InterPro" id="IPR050438">
    <property type="entry name" value="LMW_PTPase"/>
</dbReference>
<dbReference type="EMBL" id="CP051177">
    <property type="protein sequence ID" value="QKX49623.1"/>
    <property type="molecule type" value="Genomic_DNA"/>
</dbReference>
<comment type="similarity">
    <text evidence="1">Belongs to the low molecular weight phosphotyrosine protein phosphatase family.</text>
</comment>
<evidence type="ECO:0000256" key="3">
    <source>
        <dbReference type="ARBA" id="ARBA00022912"/>
    </source>
</evidence>
<dbReference type="SMART" id="SM00226">
    <property type="entry name" value="LMWPc"/>
    <property type="match status" value="1"/>
</dbReference>
<dbReference type="InterPro" id="IPR036196">
    <property type="entry name" value="Ptyr_pPase_sf"/>
</dbReference>
<evidence type="ECO:0000313" key="6">
    <source>
        <dbReference type="EMBL" id="QKX49623.1"/>
    </source>
</evidence>
<protein>
    <submittedName>
        <fullName evidence="6">Low molecular weight protein arginine phosphatase</fullName>
    </submittedName>
</protein>
<dbReference type="Gene3D" id="3.40.50.2300">
    <property type="match status" value="1"/>
</dbReference>
<evidence type="ECO:0000256" key="4">
    <source>
        <dbReference type="PIRSR" id="PIRSR617867-1"/>
    </source>
</evidence>
<dbReference type="AlphaFoldDB" id="A0A7H8Q8N5"/>
<keyword evidence="7" id="KW-1185">Reference proteome</keyword>
<dbReference type="SUPFAM" id="SSF52788">
    <property type="entry name" value="Phosphotyrosine protein phosphatases I"/>
    <property type="match status" value="1"/>
</dbReference>
<dbReference type="Pfam" id="PF01451">
    <property type="entry name" value="LMWPc"/>
    <property type="match status" value="1"/>
</dbReference>
<feature type="active site" description="Nucleophile" evidence="4">
    <location>
        <position position="13"/>
    </location>
</feature>
<dbReference type="PANTHER" id="PTHR11717:SF31">
    <property type="entry name" value="LOW MOLECULAR WEIGHT PROTEIN-TYROSINE-PHOSPHATASE ETP-RELATED"/>
    <property type="match status" value="1"/>
</dbReference>
<feature type="active site" description="Nucleophile" evidence="4">
    <location>
        <position position="7"/>
    </location>
</feature>
<evidence type="ECO:0000256" key="2">
    <source>
        <dbReference type="ARBA" id="ARBA00022801"/>
    </source>
</evidence>
<dbReference type="InterPro" id="IPR023485">
    <property type="entry name" value="Ptyr_pPase"/>
</dbReference>
<dbReference type="PRINTS" id="PR00719">
    <property type="entry name" value="LMWPTPASE"/>
</dbReference>
<name>A0A7H8Q8N5_9BACL</name>
<dbReference type="PANTHER" id="PTHR11717">
    <property type="entry name" value="LOW MOLECULAR WEIGHT PROTEIN TYROSINE PHOSPHATASE"/>
    <property type="match status" value="1"/>
</dbReference>
<dbReference type="CDD" id="cd16344">
    <property type="entry name" value="LMWPAP"/>
    <property type="match status" value="1"/>
</dbReference>
<gene>
    <name evidence="6" type="ORF">HF394_02970</name>
</gene>
<accession>A0A7H8Q8N5</accession>
<keyword evidence="3" id="KW-0904">Protein phosphatase</keyword>
<evidence type="ECO:0000313" key="7">
    <source>
        <dbReference type="Proteomes" id="UP000509222"/>
    </source>
</evidence>
<evidence type="ECO:0000259" key="5">
    <source>
        <dbReference type="SMART" id="SM00226"/>
    </source>
</evidence>
<dbReference type="InterPro" id="IPR017867">
    <property type="entry name" value="Tyr_phospatase_low_mol_wt"/>
</dbReference>